<protein>
    <submittedName>
        <fullName evidence="1">Uncharacterized protein</fullName>
    </submittedName>
</protein>
<sequence>MALFLVYTTGKNKGSTAGNMVVAGFEQHRQTMYYSGSFPSFYFVSNRKGASDHILVDSGSGFEGLRGTTFIVRFDRVKRSSTSSILCKSEALEQGLSILETE</sequence>
<evidence type="ECO:0000313" key="1">
    <source>
        <dbReference type="EMBL" id="QBZ62515.1"/>
    </source>
</evidence>
<proteinExistence type="predicted"/>
<accession>A0A4P7NK95</accession>
<dbReference type="AlphaFoldDB" id="A0A4P7NK95"/>
<evidence type="ECO:0000313" key="2">
    <source>
        <dbReference type="Proteomes" id="UP000294847"/>
    </source>
</evidence>
<organism evidence="1 2">
    <name type="scientific">Pyricularia oryzae</name>
    <name type="common">Rice blast fungus</name>
    <name type="synonym">Magnaporthe oryzae</name>
    <dbReference type="NCBI Taxonomy" id="318829"/>
    <lineage>
        <taxon>Eukaryota</taxon>
        <taxon>Fungi</taxon>
        <taxon>Dikarya</taxon>
        <taxon>Ascomycota</taxon>
        <taxon>Pezizomycotina</taxon>
        <taxon>Sordariomycetes</taxon>
        <taxon>Sordariomycetidae</taxon>
        <taxon>Magnaporthales</taxon>
        <taxon>Pyriculariaceae</taxon>
        <taxon>Pyricularia</taxon>
    </lineage>
</organism>
<gene>
    <name evidence="1" type="ORF">PoMZ_11397</name>
</gene>
<dbReference type="Proteomes" id="UP000294847">
    <property type="component" value="Chromosome 5"/>
</dbReference>
<reference evidence="1 2" key="1">
    <citation type="journal article" date="2019" name="Mol. Biol. Evol.">
        <title>Blast fungal genomes show frequent chromosomal changes, gene gains and losses, and effector gene turnover.</title>
        <authorList>
            <person name="Gomez Luciano L.B."/>
            <person name="Jason Tsai I."/>
            <person name="Chuma I."/>
            <person name="Tosa Y."/>
            <person name="Chen Y.H."/>
            <person name="Li J.Y."/>
            <person name="Li M.Y."/>
            <person name="Jade Lu M.Y."/>
            <person name="Nakayashiki H."/>
            <person name="Li W.H."/>
        </authorList>
    </citation>
    <scope>NUCLEOTIDE SEQUENCE [LARGE SCALE GENOMIC DNA]</scope>
    <source>
        <strain evidence="1">MZ5-1-6</strain>
    </source>
</reference>
<name>A0A4P7NK95_PYROR</name>
<dbReference type="EMBL" id="CP034208">
    <property type="protein sequence ID" value="QBZ62515.1"/>
    <property type="molecule type" value="Genomic_DNA"/>
</dbReference>